<dbReference type="Pfam" id="PF00151">
    <property type="entry name" value="Lipase"/>
    <property type="match status" value="1"/>
</dbReference>
<proteinExistence type="inferred from homology"/>
<dbReference type="PRINTS" id="PR00821">
    <property type="entry name" value="TAGLIPASE"/>
</dbReference>
<dbReference type="CDD" id="cd00707">
    <property type="entry name" value="Pancreat_lipase_like"/>
    <property type="match status" value="1"/>
</dbReference>
<sequence length="783" mass="89526">MCVSAHGADSGCCPGVGCFNDSPPFDHLLLPECPEALSIETNVFTRANPVFGELLTRTRIPAPHLDTYTVRIFTELLTRTRIPYVSLQSSSLGHVYRTYLYRAPHLDTYTVRIFTELLTRTRIPYVSLQSSSLGHVYRTYLYRAPHLGHVYRTYLYRAPHLDTYTVRISTELLTWTRTVRIFYRAPHLDTIPYVSLQSSSLGHAYRTYLYRAPHLDTYTVRISTELLTWTRIPYVSLQSSSLGHDTVRILQSSSLGHVYRTYLYRAPHLDTYTVRISTELLTWTRIPYVSYRAPHLDTYTVRISTELLTRTRYRTYLYRAPHLDTRTVRISTELLTWTRIPYVSSTELLTWTRIPYVSLQSSSLGHVYRTYLYRAPHLDTYTVRISTELLTWTRYRTYLTELLTWTRIPYVSLQSSSLGHVYQLLTWTRIPYVSLQSSSLDTYTVRISTELLTRTRIPAPHLDTYTVRIFTELLTRTRIPYVSLQSSSLGHVYRTYLTELLTWTRIPNVFSAKKRTVFLVHGWMSHASSHWMVDITRALLKKGDHNVVTVHWDSAQLFYPQSASDTRSVVAEISLRVKLLVGTGGAERSDIWCVGHSLGAHVCGHAGKRIPFGRITGTCCHGLDPAGPMFELYNNKAGLQKTDADFVDVIHTNGVEAIAMAMGLLKPLGHVDFYPNGGGLQPGCFIDPLASKGEKENDVSTFGDIGPACSHRRAIQLYYESITSNCKFISRMICMNPYDIPSSCRPCGNDCQTMGYDANTQPGRGLFYLETDWLAPFCLHETW</sequence>
<dbReference type="GO" id="GO:0016042">
    <property type="term" value="P:lipid catabolic process"/>
    <property type="evidence" value="ECO:0007669"/>
    <property type="project" value="TreeGrafter"/>
</dbReference>
<dbReference type="SUPFAM" id="SSF53474">
    <property type="entry name" value="alpha/beta-Hydrolases"/>
    <property type="match status" value="1"/>
</dbReference>
<keyword evidence="7" id="KW-1185">Reference proteome</keyword>
<feature type="domain" description="Lipase" evidence="5">
    <location>
        <begin position="510"/>
        <end position="775"/>
    </location>
</feature>
<keyword evidence="3" id="KW-0964">Secreted</keyword>
<dbReference type="GO" id="GO:0016298">
    <property type="term" value="F:lipase activity"/>
    <property type="evidence" value="ECO:0007669"/>
    <property type="project" value="InterPro"/>
</dbReference>
<dbReference type="InterPro" id="IPR013818">
    <property type="entry name" value="Lipase"/>
</dbReference>
<dbReference type="GO" id="GO:0005615">
    <property type="term" value="C:extracellular space"/>
    <property type="evidence" value="ECO:0007669"/>
    <property type="project" value="TreeGrafter"/>
</dbReference>
<dbReference type="PANTHER" id="PTHR11610">
    <property type="entry name" value="LIPASE"/>
    <property type="match status" value="1"/>
</dbReference>
<evidence type="ECO:0000256" key="3">
    <source>
        <dbReference type="ARBA" id="ARBA00022525"/>
    </source>
</evidence>
<dbReference type="InterPro" id="IPR029058">
    <property type="entry name" value="AB_hydrolase_fold"/>
</dbReference>
<evidence type="ECO:0000256" key="1">
    <source>
        <dbReference type="ARBA" id="ARBA00004613"/>
    </source>
</evidence>
<evidence type="ECO:0000256" key="4">
    <source>
        <dbReference type="RuleBase" id="RU004262"/>
    </source>
</evidence>
<evidence type="ECO:0000313" key="7">
    <source>
        <dbReference type="Proteomes" id="UP001209878"/>
    </source>
</evidence>
<dbReference type="InterPro" id="IPR033906">
    <property type="entry name" value="Lipase_N"/>
</dbReference>
<dbReference type="InterPro" id="IPR000734">
    <property type="entry name" value="TAG_lipase"/>
</dbReference>
<dbReference type="Proteomes" id="UP001209878">
    <property type="component" value="Unassembled WGS sequence"/>
</dbReference>
<reference evidence="6" key="1">
    <citation type="journal article" date="2023" name="Mol. Biol. Evol.">
        <title>Third-Generation Sequencing Reveals the Adaptive Role of the Epigenome in Three Deep-Sea Polychaetes.</title>
        <authorList>
            <person name="Perez M."/>
            <person name="Aroh O."/>
            <person name="Sun Y."/>
            <person name="Lan Y."/>
            <person name="Juniper S.K."/>
            <person name="Young C.R."/>
            <person name="Angers B."/>
            <person name="Qian P.Y."/>
        </authorList>
    </citation>
    <scope>NUCLEOTIDE SEQUENCE</scope>
    <source>
        <strain evidence="6">R07B-5</strain>
    </source>
</reference>
<gene>
    <name evidence="6" type="ORF">NP493_1g01026</name>
</gene>
<comment type="caution">
    <text evidence="6">The sequence shown here is derived from an EMBL/GenBank/DDBJ whole genome shotgun (WGS) entry which is preliminary data.</text>
</comment>
<dbReference type="Gene3D" id="3.40.50.1820">
    <property type="entry name" value="alpha/beta hydrolase"/>
    <property type="match status" value="1"/>
</dbReference>
<organism evidence="6 7">
    <name type="scientific">Ridgeia piscesae</name>
    <name type="common">Tubeworm</name>
    <dbReference type="NCBI Taxonomy" id="27915"/>
    <lineage>
        <taxon>Eukaryota</taxon>
        <taxon>Metazoa</taxon>
        <taxon>Spiralia</taxon>
        <taxon>Lophotrochozoa</taxon>
        <taxon>Annelida</taxon>
        <taxon>Polychaeta</taxon>
        <taxon>Sedentaria</taxon>
        <taxon>Canalipalpata</taxon>
        <taxon>Sabellida</taxon>
        <taxon>Siboglinidae</taxon>
        <taxon>Ridgeia</taxon>
    </lineage>
</organism>
<comment type="subcellular location">
    <subcellularLocation>
        <location evidence="1">Secreted</location>
    </subcellularLocation>
</comment>
<name>A0AAD9PG77_RIDPI</name>
<protein>
    <recommendedName>
        <fullName evidence="5">Lipase domain-containing protein</fullName>
    </recommendedName>
</protein>
<dbReference type="EMBL" id="JAODUO010000001">
    <property type="protein sequence ID" value="KAK2194219.1"/>
    <property type="molecule type" value="Genomic_DNA"/>
</dbReference>
<evidence type="ECO:0000313" key="6">
    <source>
        <dbReference type="EMBL" id="KAK2194219.1"/>
    </source>
</evidence>
<comment type="similarity">
    <text evidence="2 4">Belongs to the AB hydrolase superfamily. Lipase family.</text>
</comment>
<dbReference type="AlphaFoldDB" id="A0AAD9PG77"/>
<dbReference type="PANTHER" id="PTHR11610:SF173">
    <property type="entry name" value="LIPASE DOMAIN-CONTAINING PROTEIN-RELATED"/>
    <property type="match status" value="1"/>
</dbReference>
<evidence type="ECO:0000259" key="5">
    <source>
        <dbReference type="Pfam" id="PF00151"/>
    </source>
</evidence>
<evidence type="ECO:0000256" key="2">
    <source>
        <dbReference type="ARBA" id="ARBA00010701"/>
    </source>
</evidence>
<accession>A0AAD9PG77</accession>